<accession>A0AAW3FJ24</accession>
<dbReference type="EMBL" id="AXZV01000046">
    <property type="protein sequence ID" value="KGH41210.1"/>
    <property type="molecule type" value="Genomic_DNA"/>
</dbReference>
<sequence length="88" mass="10378">MSVDFWFKNHVSENINIDSEKNTRARISINWLTSNIKDLSQRNEENLELYSDSEFALKMGSFAHKTRSYLVEILPNRVYTFILSPMEC</sequence>
<protein>
    <submittedName>
        <fullName evidence="1">Uncharacterized protein</fullName>
    </submittedName>
</protein>
<reference evidence="1 2" key="1">
    <citation type="journal article" date="2014" name="Genome Announc.">
        <title>Draft Genome Sequence of Lactobacillus plantarum CMPG5300, a Human Vaginal Isolate.</title>
        <authorList>
            <person name="Malik S."/>
            <person name="Siezen R.J."/>
            <person name="Renckens B."/>
            <person name="Vaneechoutte M."/>
            <person name="Vanderleyden J."/>
            <person name="Lebeer S."/>
        </authorList>
    </citation>
    <scope>NUCLEOTIDE SEQUENCE [LARGE SCALE GENOMIC DNA]</scope>
    <source>
        <strain evidence="1 2">CMPG5300</strain>
    </source>
</reference>
<evidence type="ECO:0000313" key="1">
    <source>
        <dbReference type="EMBL" id="KGH41210.1"/>
    </source>
</evidence>
<proteinExistence type="predicted"/>
<keyword evidence="1" id="KW-0614">Plasmid</keyword>
<comment type="caution">
    <text evidence="1">The sequence shown here is derived from an EMBL/GenBank/DDBJ whole genome shotgun (WGS) entry which is preliminary data.</text>
</comment>
<name>A0AAW3FJ24_LACPN</name>
<organism evidence="1 2">
    <name type="scientific">Lactiplantibacillus plantarum CMPG5300</name>
    <dbReference type="NCBI Taxonomy" id="1304889"/>
    <lineage>
        <taxon>Bacteria</taxon>
        <taxon>Bacillati</taxon>
        <taxon>Bacillota</taxon>
        <taxon>Bacilli</taxon>
        <taxon>Lactobacillales</taxon>
        <taxon>Lactobacillaceae</taxon>
        <taxon>Lactiplantibacillus</taxon>
    </lineage>
</organism>
<gene>
    <name evidence="1" type="ORF">CMPG5300_3206</name>
</gene>
<dbReference type="Proteomes" id="UP000029801">
    <property type="component" value="Unassembled WGS sequence"/>
</dbReference>
<geneLocation type="plasmid" evidence="1">
    <name>pCMPG5300.04</name>
</geneLocation>
<dbReference type="AlphaFoldDB" id="A0AAW3FJ24"/>
<evidence type="ECO:0000313" key="2">
    <source>
        <dbReference type="Proteomes" id="UP000029801"/>
    </source>
</evidence>